<dbReference type="Proteomes" id="UP000259354">
    <property type="component" value="Segment"/>
</dbReference>
<gene>
    <name evidence="1" type="primary">30</name>
    <name evidence="1" type="ORF">SEA_ANNADREAMY_30</name>
</gene>
<organism evidence="1 2">
    <name type="scientific">Streptomyces phage Annadreamy</name>
    <dbReference type="NCBI Taxonomy" id="2250335"/>
    <lineage>
        <taxon>Viruses</taxon>
        <taxon>Duplodnaviria</taxon>
        <taxon>Heunggongvirae</taxon>
        <taxon>Uroviricota</taxon>
        <taxon>Caudoviricetes</taxon>
        <taxon>Stanwilliamsviridae</taxon>
        <taxon>Loccivirinae</taxon>
        <taxon>Annadreamyvirus</taxon>
        <taxon>Annadreamyvirus annadreamy</taxon>
    </lineage>
</organism>
<proteinExistence type="predicted"/>
<keyword evidence="2" id="KW-1185">Reference proteome</keyword>
<dbReference type="EMBL" id="MH536811">
    <property type="protein sequence ID" value="AXG66151.1"/>
    <property type="molecule type" value="Genomic_DNA"/>
</dbReference>
<accession>A0A345GT79</accession>
<evidence type="ECO:0000313" key="1">
    <source>
        <dbReference type="EMBL" id="AXG66151.1"/>
    </source>
</evidence>
<dbReference type="GeneID" id="55609173"/>
<name>A0A345GT79_9CAUD</name>
<evidence type="ECO:0000313" key="2">
    <source>
        <dbReference type="Proteomes" id="UP000259354"/>
    </source>
</evidence>
<dbReference type="KEGG" id="vg:55609173"/>
<reference evidence="1 2" key="1">
    <citation type="submission" date="2018-06" db="EMBL/GenBank/DDBJ databases">
        <authorList>
            <person name="Moussa A."/>
            <person name="Couoh J.M."/>
            <person name="Harbem L."/>
            <person name="Okocha J.C."/>
            <person name="Taylor D."/>
            <person name="Teutsch A.B."/>
            <person name="Smith B.R."/>
            <person name="Suri N."/>
            <person name="Layton S.R."/>
            <person name="Kim T."/>
            <person name="Hughes L.E."/>
            <person name="Garlena R.A."/>
            <person name="Russell D.A."/>
            <person name="Pope W.H."/>
            <person name="Jacobs-Sera D."/>
            <person name="Hatfull G.F."/>
        </authorList>
    </citation>
    <scope>NUCLEOTIDE SEQUENCE [LARGE SCALE GENOMIC DNA]</scope>
</reference>
<sequence length="163" mass="18076">MRCLASAKFSMLVDILKPDSAPADSSSPTGHWEWVQDPDSGAFIQVWVTDADDPETPEIEGTKKTVKCRAKAALSGSIRSAEQLGTQYLNEEWVKLELPFNADITLRDKVTNIRTLRGQVLWSEEEADGNLPTTFEVFRVSPEIDGFGNLIGKIALVKRAVRQ</sequence>
<protein>
    <submittedName>
        <fullName evidence="1">Uncharacterized protein</fullName>
    </submittedName>
</protein>
<dbReference type="RefSeq" id="YP_009838996.1">
    <property type="nucleotide sequence ID" value="NC_048719.1"/>
</dbReference>